<keyword evidence="2" id="KW-1185">Reference proteome</keyword>
<reference evidence="1 2" key="1">
    <citation type="journal article" date="2012" name="Stand. Genomic Sci.">
        <title>Genome sequence of the orange-pigmented seawater bacterium Owenweeksia hongkongensis type strain (UST20020801(T)).</title>
        <authorList>
            <person name="Riedel T."/>
            <person name="Held B."/>
            <person name="Nolan M."/>
            <person name="Lucas S."/>
            <person name="Lapidus A."/>
            <person name="Tice H."/>
            <person name="Del Rio T.G."/>
            <person name="Cheng J.F."/>
            <person name="Han C."/>
            <person name="Tapia R."/>
            <person name="Goodwin L.A."/>
            <person name="Pitluck S."/>
            <person name="Liolios K."/>
            <person name="Mavromatis K."/>
            <person name="Pagani I."/>
            <person name="Ivanova N."/>
            <person name="Mikhailova N."/>
            <person name="Pati A."/>
            <person name="Chen A."/>
            <person name="Palaniappan K."/>
            <person name="Rohde M."/>
            <person name="Tindall B.J."/>
            <person name="Detter J.C."/>
            <person name="Goker M."/>
            <person name="Woyke T."/>
            <person name="Bristow J."/>
            <person name="Eisen J.A."/>
            <person name="Markowitz V."/>
            <person name="Hugenholtz P."/>
            <person name="Klenk H.P."/>
            <person name="Kyrpides N.C."/>
        </authorList>
    </citation>
    <scope>NUCLEOTIDE SEQUENCE</scope>
    <source>
        <strain evidence="2">DSM 17368 / JCM 12287 / NRRL B-23963</strain>
    </source>
</reference>
<gene>
    <name evidence="1" type="ordered locus">Oweho_1468</name>
</gene>
<evidence type="ECO:0008006" key="3">
    <source>
        <dbReference type="Google" id="ProtNLM"/>
    </source>
</evidence>
<dbReference type="Proteomes" id="UP000005631">
    <property type="component" value="Chromosome"/>
</dbReference>
<dbReference type="InterPro" id="IPR021857">
    <property type="entry name" value="DUF3467"/>
</dbReference>
<dbReference type="STRING" id="926562.Oweho_1468"/>
<evidence type="ECO:0000313" key="1">
    <source>
        <dbReference type="EMBL" id="AEV32464.1"/>
    </source>
</evidence>
<dbReference type="RefSeq" id="WP_014201820.1">
    <property type="nucleotide sequence ID" value="NC_016599.1"/>
</dbReference>
<dbReference type="eggNOG" id="COG4191">
    <property type="taxonomic scope" value="Bacteria"/>
</dbReference>
<sequence>MADENQQMPKEGQVNVELSEEIAEGIYSNLAIINHSSSEFVLDFIKIMPGVPKARVKSRIVLTPQHAKRFLRAMQDNVARFEAQHGEIKDIEQPQIPLNFGGPTGQA</sequence>
<dbReference type="PATRIC" id="fig|926562.3.peg.1478"/>
<dbReference type="Pfam" id="PF11950">
    <property type="entry name" value="DUF3467"/>
    <property type="match status" value="1"/>
</dbReference>
<organism evidence="1 2">
    <name type="scientific">Owenweeksia hongkongensis (strain DSM 17368 / CIP 108786 / JCM 12287 / NRRL B-23963 / UST20020801)</name>
    <dbReference type="NCBI Taxonomy" id="926562"/>
    <lineage>
        <taxon>Bacteria</taxon>
        <taxon>Pseudomonadati</taxon>
        <taxon>Bacteroidota</taxon>
        <taxon>Flavobacteriia</taxon>
        <taxon>Flavobacteriales</taxon>
        <taxon>Owenweeksiaceae</taxon>
        <taxon>Owenweeksia</taxon>
    </lineage>
</organism>
<name>G8R896_OWEHD</name>
<dbReference type="AlphaFoldDB" id="G8R896"/>
<dbReference type="OrthoDB" id="9813817at2"/>
<evidence type="ECO:0000313" key="2">
    <source>
        <dbReference type="Proteomes" id="UP000005631"/>
    </source>
</evidence>
<proteinExistence type="predicted"/>
<dbReference type="HOGENOM" id="CLU_153689_0_0_10"/>
<protein>
    <recommendedName>
        <fullName evidence="3">DUF3467 domain-containing protein</fullName>
    </recommendedName>
</protein>
<dbReference type="KEGG" id="oho:Oweho_1468"/>
<dbReference type="EMBL" id="CP003156">
    <property type="protein sequence ID" value="AEV32464.1"/>
    <property type="molecule type" value="Genomic_DNA"/>
</dbReference>
<accession>G8R896</accession>